<evidence type="ECO:0000313" key="2">
    <source>
        <dbReference type="EMBL" id="TXD31614.1"/>
    </source>
</evidence>
<gene>
    <name evidence="2" type="ORF">FRC96_20850</name>
</gene>
<name>A0A5C6X521_9DELT</name>
<dbReference type="Gene3D" id="3.90.226.10">
    <property type="entry name" value="2-enoyl-CoA Hydratase, Chain A, domain 1"/>
    <property type="match status" value="1"/>
</dbReference>
<protein>
    <submittedName>
        <fullName evidence="2">Uncharacterized protein</fullName>
    </submittedName>
</protein>
<reference evidence="2 3" key="1">
    <citation type="submission" date="2019-08" db="EMBL/GenBank/DDBJ databases">
        <title>Bradymonadales sp. TMQ2.</title>
        <authorList>
            <person name="Liang Q."/>
        </authorList>
    </citation>
    <scope>NUCLEOTIDE SEQUENCE [LARGE SCALE GENOMIC DNA]</scope>
    <source>
        <strain evidence="2 3">TMQ2</strain>
    </source>
</reference>
<dbReference type="SUPFAM" id="SSF52096">
    <property type="entry name" value="ClpP/crotonase"/>
    <property type="match status" value="1"/>
</dbReference>
<dbReference type="InterPro" id="IPR029045">
    <property type="entry name" value="ClpP/crotonase-like_dom_sf"/>
</dbReference>
<dbReference type="AlphaFoldDB" id="A0A5C6X521"/>
<evidence type="ECO:0000256" key="1">
    <source>
        <dbReference type="SAM" id="MobiDB-lite"/>
    </source>
</evidence>
<organism evidence="2 3">
    <name type="scientific">Lujinxingia vulgaris</name>
    <dbReference type="NCBI Taxonomy" id="2600176"/>
    <lineage>
        <taxon>Bacteria</taxon>
        <taxon>Deltaproteobacteria</taxon>
        <taxon>Bradymonadales</taxon>
        <taxon>Lujinxingiaceae</taxon>
        <taxon>Lujinxingia</taxon>
    </lineage>
</organism>
<comment type="caution">
    <text evidence="2">The sequence shown here is derived from an EMBL/GenBank/DDBJ whole genome shotgun (WGS) entry which is preliminary data.</text>
</comment>
<dbReference type="OrthoDB" id="5494262at2"/>
<dbReference type="Proteomes" id="UP000321046">
    <property type="component" value="Unassembled WGS sequence"/>
</dbReference>
<dbReference type="EMBL" id="VOSL01000147">
    <property type="protein sequence ID" value="TXD31614.1"/>
    <property type="molecule type" value="Genomic_DNA"/>
</dbReference>
<dbReference type="RefSeq" id="WP_146977487.1">
    <property type="nucleotide sequence ID" value="NZ_VOSL01000147.1"/>
</dbReference>
<proteinExistence type="predicted"/>
<feature type="region of interest" description="Disordered" evidence="1">
    <location>
        <begin position="284"/>
        <end position="303"/>
    </location>
</feature>
<sequence length="303" mass="32630">MSTSDFNAIVDQLEALLGCPTFIALASWQGEYAVDLDEEAGHRLVAQLLKRFRQANVQQAALIIVARGGHVAFAETLLRTLRHLDVELTVVVPHEVSGMASVLAMGAAQITLHPAAGLGACDRGMCVLERVPWTASLLDHLPDLTDTSIFGEQAPQTLSAIANQQRYRAEVRLGLARQVSARQISPELVAATSRERLGEEGVADLGALSRAGARVQVAAPELARQLETLLRSARDTHGLFDTPRARFERSTDWADEVEFAPAEDVAGALLASASLRDLYLLDTGSPDPDSPRLQGRWVTPSGT</sequence>
<accession>A0A5C6X521</accession>
<evidence type="ECO:0000313" key="3">
    <source>
        <dbReference type="Proteomes" id="UP000321046"/>
    </source>
</evidence>